<gene>
    <name evidence="1" type="ORF">DN757_05090</name>
</gene>
<name>A0A2W6NLY4_9BACL</name>
<evidence type="ECO:0000313" key="2">
    <source>
        <dbReference type="Proteomes" id="UP000249204"/>
    </source>
</evidence>
<reference evidence="1 2" key="1">
    <citation type="submission" date="2018-06" db="EMBL/GenBank/DDBJ databases">
        <title>Isolation of heavy metals resistant Paenibacillus silvae NC2 from Gold-Copper mine in ZiJin, China.</title>
        <authorList>
            <person name="Xu J."/>
            <person name="Mazhar H.S."/>
            <person name="Rensing C."/>
        </authorList>
    </citation>
    <scope>NUCLEOTIDE SEQUENCE [LARGE SCALE GENOMIC DNA]</scope>
    <source>
        <strain evidence="1 2">NC2</strain>
    </source>
</reference>
<evidence type="ECO:0000313" key="1">
    <source>
        <dbReference type="EMBL" id="PZT56809.1"/>
    </source>
</evidence>
<dbReference type="EMBL" id="QKWW01000015">
    <property type="protein sequence ID" value="PZT56809.1"/>
    <property type="molecule type" value="Genomic_DNA"/>
</dbReference>
<proteinExistence type="predicted"/>
<protein>
    <submittedName>
        <fullName evidence="1">Uncharacterized protein</fullName>
    </submittedName>
</protein>
<organism evidence="1 2">
    <name type="scientific">Paenibacillus silvae</name>
    <dbReference type="NCBI Taxonomy" id="1325358"/>
    <lineage>
        <taxon>Bacteria</taxon>
        <taxon>Bacillati</taxon>
        <taxon>Bacillota</taxon>
        <taxon>Bacilli</taxon>
        <taxon>Bacillales</taxon>
        <taxon>Paenibacillaceae</taxon>
        <taxon>Paenibacillus</taxon>
    </lineage>
</organism>
<comment type="caution">
    <text evidence="1">The sequence shown here is derived from an EMBL/GenBank/DDBJ whole genome shotgun (WGS) entry which is preliminary data.</text>
</comment>
<accession>A0A2W6NLY4</accession>
<dbReference type="Proteomes" id="UP000249204">
    <property type="component" value="Unassembled WGS sequence"/>
</dbReference>
<sequence>MELGLNKTGNGGGSSDCSFLGKATATLTLTPEEMSQIYSRLYDMNVMGLQKVSSNISSAGTRCAKIPYYTESWNITVAGKSKTLEWSDESCEVTSEAKQLSALRQFIHGIVETKAEYKALPDAVGGV</sequence>
<dbReference type="AlphaFoldDB" id="A0A2W6NLY4"/>